<dbReference type="CDD" id="cd01347">
    <property type="entry name" value="ligand_gated_channel"/>
    <property type="match status" value="1"/>
</dbReference>
<keyword evidence="5 12" id="KW-0732">Signal</keyword>
<dbReference type="AlphaFoldDB" id="A0A1H7BHY9"/>
<feature type="domain" description="TonB-dependent receptor-like beta-barrel" evidence="13">
    <location>
        <begin position="240"/>
        <end position="611"/>
    </location>
</feature>
<evidence type="ECO:0000256" key="11">
    <source>
        <dbReference type="RuleBase" id="RU003357"/>
    </source>
</evidence>
<dbReference type="InterPro" id="IPR036942">
    <property type="entry name" value="Beta-barrel_TonB_sf"/>
</dbReference>
<dbReference type="Pfam" id="PF07715">
    <property type="entry name" value="Plug"/>
    <property type="match status" value="1"/>
</dbReference>
<evidence type="ECO:0000256" key="9">
    <source>
        <dbReference type="ARBA" id="ARBA00023237"/>
    </source>
</evidence>
<dbReference type="InterPro" id="IPR037066">
    <property type="entry name" value="Plug_dom_sf"/>
</dbReference>
<dbReference type="RefSeq" id="WP_245741434.1">
    <property type="nucleotide sequence ID" value="NZ_FNZK01000016.1"/>
</dbReference>
<comment type="similarity">
    <text evidence="10 11">Belongs to the TonB-dependent receptor family.</text>
</comment>
<dbReference type="InterPro" id="IPR000531">
    <property type="entry name" value="Beta-barrel_TonB"/>
</dbReference>
<dbReference type="InterPro" id="IPR012910">
    <property type="entry name" value="Plug_dom"/>
</dbReference>
<evidence type="ECO:0000256" key="1">
    <source>
        <dbReference type="ARBA" id="ARBA00004571"/>
    </source>
</evidence>
<comment type="subcellular location">
    <subcellularLocation>
        <location evidence="1 10">Cell outer membrane</location>
        <topology evidence="1 10">Multi-pass membrane protein</topology>
    </subcellularLocation>
</comment>
<dbReference type="GO" id="GO:0015344">
    <property type="term" value="F:siderophore uptake transmembrane transporter activity"/>
    <property type="evidence" value="ECO:0007669"/>
    <property type="project" value="TreeGrafter"/>
</dbReference>
<keyword evidence="8" id="KW-0675">Receptor</keyword>
<dbReference type="Pfam" id="PF00593">
    <property type="entry name" value="TonB_dep_Rec_b-barrel"/>
    <property type="match status" value="1"/>
</dbReference>
<evidence type="ECO:0000256" key="7">
    <source>
        <dbReference type="ARBA" id="ARBA00023136"/>
    </source>
</evidence>
<feature type="domain" description="TonB-dependent receptor plug" evidence="14">
    <location>
        <begin position="53"/>
        <end position="159"/>
    </location>
</feature>
<keyword evidence="3 10" id="KW-1134">Transmembrane beta strand</keyword>
<evidence type="ECO:0000259" key="13">
    <source>
        <dbReference type="Pfam" id="PF00593"/>
    </source>
</evidence>
<reference evidence="16" key="1">
    <citation type="submission" date="2016-10" db="EMBL/GenBank/DDBJ databases">
        <authorList>
            <person name="Varghese N."/>
            <person name="Submissions S."/>
        </authorList>
    </citation>
    <scope>NUCLEOTIDE SEQUENCE [LARGE SCALE GENOMIC DNA]</scope>
    <source>
        <strain evidence="16">DSM 2179</strain>
    </source>
</reference>
<keyword evidence="7 10" id="KW-0472">Membrane</keyword>
<dbReference type="GO" id="GO:0044718">
    <property type="term" value="P:siderophore transmembrane transport"/>
    <property type="evidence" value="ECO:0007669"/>
    <property type="project" value="TreeGrafter"/>
</dbReference>
<dbReference type="GO" id="GO:0009279">
    <property type="term" value="C:cell outer membrane"/>
    <property type="evidence" value="ECO:0007669"/>
    <property type="project" value="UniProtKB-SubCell"/>
</dbReference>
<dbReference type="Gene3D" id="2.170.130.10">
    <property type="entry name" value="TonB-dependent receptor, plug domain"/>
    <property type="match status" value="1"/>
</dbReference>
<organism evidence="15 16">
    <name type="scientific">Propionispira arboris</name>
    <dbReference type="NCBI Taxonomy" id="84035"/>
    <lineage>
        <taxon>Bacteria</taxon>
        <taxon>Bacillati</taxon>
        <taxon>Bacillota</taxon>
        <taxon>Negativicutes</taxon>
        <taxon>Selenomonadales</taxon>
        <taxon>Selenomonadaceae</taxon>
        <taxon>Propionispira</taxon>
    </lineage>
</organism>
<dbReference type="PANTHER" id="PTHR30069">
    <property type="entry name" value="TONB-DEPENDENT OUTER MEMBRANE RECEPTOR"/>
    <property type="match status" value="1"/>
</dbReference>
<dbReference type="EMBL" id="FNZK01000016">
    <property type="protein sequence ID" value="SEJ77261.1"/>
    <property type="molecule type" value="Genomic_DNA"/>
</dbReference>
<dbReference type="Gene3D" id="2.40.170.20">
    <property type="entry name" value="TonB-dependent receptor, beta-barrel domain"/>
    <property type="match status" value="1"/>
</dbReference>
<keyword evidence="9 10" id="KW-0998">Cell outer membrane</keyword>
<dbReference type="STRING" id="84035.SAMN05660742_11698"/>
<dbReference type="Proteomes" id="UP000199662">
    <property type="component" value="Unassembled WGS sequence"/>
</dbReference>
<proteinExistence type="inferred from homology"/>
<name>A0A1H7BHY9_9FIRM</name>
<keyword evidence="6 11" id="KW-0798">TonB box</keyword>
<keyword evidence="16" id="KW-1185">Reference proteome</keyword>
<sequence>MIHKKRKILTGLILGAMSLGFASQVFAAEIVNDDKIFDMEEYVVTANRMPVKANEVAAAVTVIDQATIERGNYSTVSDVLRSNNVNMSTTSFASYPVLNGDSRVLVLVNGRKMNWSHLVVSGDDNAINIDSLPVKNIERIEIVRGPNSALYGSNAVGGVINIITKKPVAAASTTVNTEFGTWNSQRYTLTTQGGDDDVRYLFSYDKQKRDNYEYKNAVTGHEKEFPYSNIDKEYESLRLDKSFGADTLSFELERSKQNDGHGLYLTDPEIPTVYGDGAPLQTTDLNFALTYTWKEGGSSGAGDYLRLYRNNEKSDTSFAGAPYEHDLTTLGTQWQKSWKLNNKNSLIGGAEYISEDINETNSGAIFQRGANMTSIYAEDHWTLIDGWSLNFGTRYENHSDFGGDFTSHVAINKVLSPQTNAYLSWGQAINNPTLKQRYANSPYWIGNPNLKQEKSETVTLGLNSQIDKKTNIQASIYSSKLDNALDWVWDTNISKTVYYNINREKRRGLELNTTHKFSDRWSLNTGYSYSRIEKNVGDNGQYTDYMYNSRPNGYSIGIQYTQDKWNADLTTQQVTGRNTKVYTDTSYTTVNLNVGYQFNDKTKAYIKGYNLTNEGYEILSSSAGRGAYAMPGRYFVFGVERKF</sequence>
<evidence type="ECO:0000256" key="10">
    <source>
        <dbReference type="PROSITE-ProRule" id="PRU01360"/>
    </source>
</evidence>
<dbReference type="PROSITE" id="PS52016">
    <property type="entry name" value="TONB_DEPENDENT_REC_3"/>
    <property type="match status" value="1"/>
</dbReference>
<evidence type="ECO:0000256" key="8">
    <source>
        <dbReference type="ARBA" id="ARBA00023170"/>
    </source>
</evidence>
<evidence type="ECO:0000256" key="2">
    <source>
        <dbReference type="ARBA" id="ARBA00022448"/>
    </source>
</evidence>
<evidence type="ECO:0000256" key="5">
    <source>
        <dbReference type="ARBA" id="ARBA00022729"/>
    </source>
</evidence>
<feature type="chain" id="PRO_5011639709" evidence="12">
    <location>
        <begin position="28"/>
        <end position="643"/>
    </location>
</feature>
<keyword evidence="2 10" id="KW-0813">Transport</keyword>
<evidence type="ECO:0000313" key="15">
    <source>
        <dbReference type="EMBL" id="SEJ77261.1"/>
    </source>
</evidence>
<evidence type="ECO:0000256" key="12">
    <source>
        <dbReference type="SAM" id="SignalP"/>
    </source>
</evidence>
<evidence type="ECO:0000313" key="16">
    <source>
        <dbReference type="Proteomes" id="UP000199662"/>
    </source>
</evidence>
<evidence type="ECO:0000256" key="3">
    <source>
        <dbReference type="ARBA" id="ARBA00022452"/>
    </source>
</evidence>
<dbReference type="SUPFAM" id="SSF56935">
    <property type="entry name" value="Porins"/>
    <property type="match status" value="1"/>
</dbReference>
<dbReference type="PANTHER" id="PTHR30069:SF29">
    <property type="entry name" value="HEMOGLOBIN AND HEMOGLOBIN-HAPTOGLOBIN-BINDING PROTEIN 1-RELATED"/>
    <property type="match status" value="1"/>
</dbReference>
<dbReference type="InterPro" id="IPR039426">
    <property type="entry name" value="TonB-dep_rcpt-like"/>
</dbReference>
<evidence type="ECO:0000259" key="14">
    <source>
        <dbReference type="Pfam" id="PF07715"/>
    </source>
</evidence>
<keyword evidence="4 10" id="KW-0812">Transmembrane</keyword>
<accession>A0A1H7BHY9</accession>
<protein>
    <submittedName>
        <fullName evidence="15">Vitamin B12 transporter</fullName>
    </submittedName>
</protein>
<evidence type="ECO:0000256" key="6">
    <source>
        <dbReference type="ARBA" id="ARBA00023077"/>
    </source>
</evidence>
<evidence type="ECO:0000256" key="4">
    <source>
        <dbReference type="ARBA" id="ARBA00022692"/>
    </source>
</evidence>
<gene>
    <name evidence="15" type="ORF">SAMN05660742_11698</name>
</gene>
<feature type="signal peptide" evidence="12">
    <location>
        <begin position="1"/>
        <end position="27"/>
    </location>
</feature>